<proteinExistence type="predicted"/>
<gene>
    <name evidence="1" type="ORF">WMG39_27920</name>
</gene>
<dbReference type="PROSITE" id="PS50293">
    <property type="entry name" value="TPR_REGION"/>
    <property type="match status" value="1"/>
</dbReference>
<dbReference type="SUPFAM" id="SSF48452">
    <property type="entry name" value="TPR-like"/>
    <property type="match status" value="1"/>
</dbReference>
<organism evidence="1 2">
    <name type="scientific">Microcoleus anatoxicus PTRS2</name>
    <dbReference type="NCBI Taxonomy" id="2705321"/>
    <lineage>
        <taxon>Bacteria</taxon>
        <taxon>Bacillati</taxon>
        <taxon>Cyanobacteriota</taxon>
        <taxon>Cyanophyceae</taxon>
        <taxon>Oscillatoriophycideae</taxon>
        <taxon>Oscillatoriales</taxon>
        <taxon>Microcoleaceae</taxon>
        <taxon>Microcoleus</taxon>
        <taxon>Microcoleus anatoxicus</taxon>
    </lineage>
</organism>
<protein>
    <submittedName>
        <fullName evidence="1">Tetratricopeptide repeat protein</fullName>
    </submittedName>
</protein>
<evidence type="ECO:0000313" key="1">
    <source>
        <dbReference type="EMBL" id="MEK0188642.1"/>
    </source>
</evidence>
<name>A0ABU8YWF6_9CYAN</name>
<dbReference type="InterPro" id="IPR011990">
    <property type="entry name" value="TPR-like_helical_dom_sf"/>
</dbReference>
<dbReference type="Proteomes" id="UP001384579">
    <property type="component" value="Unassembled WGS sequence"/>
</dbReference>
<reference evidence="1 2" key="1">
    <citation type="journal article" date="2020" name="Harmful Algae">
        <title>Molecular and morphological characterization of a novel dihydroanatoxin-a producing Microcoleus species (cyanobacteria) from the Russian River, California, USA.</title>
        <authorList>
            <person name="Conklin K.Y."/>
            <person name="Stancheva R."/>
            <person name="Otten T.G."/>
            <person name="Fadness R."/>
            <person name="Boyer G.L."/>
            <person name="Read B."/>
            <person name="Zhang X."/>
            <person name="Sheath R.G."/>
        </authorList>
    </citation>
    <scope>NUCLEOTIDE SEQUENCE [LARGE SCALE GENOMIC DNA]</scope>
    <source>
        <strain evidence="1 2">PTRS2</strain>
    </source>
</reference>
<comment type="caution">
    <text evidence="1">The sequence shown here is derived from an EMBL/GenBank/DDBJ whole genome shotgun (WGS) entry which is preliminary data.</text>
</comment>
<keyword evidence="2" id="KW-1185">Reference proteome</keyword>
<dbReference type="Pfam" id="PF13424">
    <property type="entry name" value="TPR_12"/>
    <property type="match status" value="1"/>
</dbReference>
<evidence type="ECO:0000313" key="2">
    <source>
        <dbReference type="Proteomes" id="UP001384579"/>
    </source>
</evidence>
<dbReference type="Gene3D" id="1.25.40.10">
    <property type="entry name" value="Tetratricopeptide repeat domain"/>
    <property type="match status" value="1"/>
</dbReference>
<sequence length="73" mass="8175">MTPQANELIKQGISQYQAREFEAALESWGQALMLYREIDDKRRSGAALGNMGVAYEALGDLARAIDCYQQHLV</sequence>
<feature type="non-terminal residue" evidence="1">
    <location>
        <position position="73"/>
    </location>
</feature>
<accession>A0ABU8YWF6</accession>
<dbReference type="RefSeq" id="WP_340542179.1">
    <property type="nucleotide sequence ID" value="NZ_JBBLXS010000694.1"/>
</dbReference>
<dbReference type="EMBL" id="JBBLXS010000694">
    <property type="protein sequence ID" value="MEK0188642.1"/>
    <property type="molecule type" value="Genomic_DNA"/>
</dbReference>